<accession>A0A6I0QTP9</accession>
<dbReference type="EMBL" id="JAHYQA010000027">
    <property type="protein sequence ID" value="MCE9240557.1"/>
    <property type="molecule type" value="Genomic_DNA"/>
</dbReference>
<sequence>MWNIASATGWTVGYILEKVNYQTLILMLSDAPRYVRRSAADSKVPQSGGGEVDPEAAAREAGDIVNFYQSNLEL</sequence>
<dbReference type="AlphaFoldDB" id="A0A6I0QTP9"/>
<reference evidence="2" key="2">
    <citation type="submission" date="2021-07" db="EMBL/GenBank/DDBJ databases">
        <title>Comparative genomics of Bacteroides fragilis group isolates reveals species-dependent resistance mechanisms and validates clinical tools for resistance prediction.</title>
        <authorList>
            <person name="Wallace M.J."/>
            <person name="Jean S."/>
            <person name="Wallace M.A."/>
            <person name="Carey-Ann B.D."/>
            <person name="Dantas G."/>
        </authorList>
    </citation>
    <scope>NUCLEOTIDE SEQUENCE</scope>
    <source>
        <strain evidence="2">BJH_160</strain>
    </source>
</reference>
<evidence type="ECO:0000313" key="1">
    <source>
        <dbReference type="EMBL" id="KAB4306790.1"/>
    </source>
</evidence>
<name>A0A6I0QTP9_BACT4</name>
<gene>
    <name evidence="1" type="ORF">GAO51_22665</name>
    <name evidence="2" type="ORF">K0H07_25805</name>
</gene>
<reference evidence="1 3" key="1">
    <citation type="journal article" date="2019" name="Nat. Med.">
        <title>A library of human gut bacterial isolates paired with longitudinal multiomics data enables mechanistic microbiome research.</title>
        <authorList>
            <person name="Poyet M."/>
            <person name="Groussin M."/>
            <person name="Gibbons S.M."/>
            <person name="Avila-Pacheco J."/>
            <person name="Jiang X."/>
            <person name="Kearney S.M."/>
            <person name="Perrotta A.R."/>
            <person name="Berdy B."/>
            <person name="Zhao S."/>
            <person name="Lieberman T.D."/>
            <person name="Swanson P.K."/>
            <person name="Smith M."/>
            <person name="Roesemann S."/>
            <person name="Alexander J.E."/>
            <person name="Rich S.A."/>
            <person name="Livny J."/>
            <person name="Vlamakis H."/>
            <person name="Clish C."/>
            <person name="Bullock K."/>
            <person name="Deik A."/>
            <person name="Scott J."/>
            <person name="Pierce K.A."/>
            <person name="Xavier R.J."/>
            <person name="Alm E.J."/>
        </authorList>
    </citation>
    <scope>NUCLEOTIDE SEQUENCE [LARGE SCALE GENOMIC DNA]</scope>
    <source>
        <strain evidence="1 3">BIOML-A188</strain>
    </source>
</reference>
<protein>
    <submittedName>
        <fullName evidence="1">Uncharacterized protein</fullName>
    </submittedName>
</protein>
<dbReference type="Proteomes" id="UP001200544">
    <property type="component" value="Unassembled WGS sequence"/>
</dbReference>
<dbReference type="Proteomes" id="UP000440614">
    <property type="component" value="Unassembled WGS sequence"/>
</dbReference>
<evidence type="ECO:0000313" key="3">
    <source>
        <dbReference type="Proteomes" id="UP000440614"/>
    </source>
</evidence>
<dbReference type="EMBL" id="WCSY01000027">
    <property type="protein sequence ID" value="KAB4306790.1"/>
    <property type="molecule type" value="Genomic_DNA"/>
</dbReference>
<organism evidence="1 3">
    <name type="scientific">Bacteroides thetaiotaomicron</name>
    <dbReference type="NCBI Taxonomy" id="818"/>
    <lineage>
        <taxon>Bacteria</taxon>
        <taxon>Pseudomonadati</taxon>
        <taxon>Bacteroidota</taxon>
        <taxon>Bacteroidia</taxon>
        <taxon>Bacteroidales</taxon>
        <taxon>Bacteroidaceae</taxon>
        <taxon>Bacteroides</taxon>
    </lineage>
</organism>
<evidence type="ECO:0000313" key="2">
    <source>
        <dbReference type="EMBL" id="MCE9240557.1"/>
    </source>
</evidence>
<proteinExistence type="predicted"/>
<comment type="caution">
    <text evidence="1">The sequence shown here is derived from an EMBL/GenBank/DDBJ whole genome shotgun (WGS) entry which is preliminary data.</text>
</comment>